<dbReference type="AlphaFoldDB" id="A0AAV0P292"/>
<evidence type="ECO:0000313" key="4">
    <source>
        <dbReference type="Proteomes" id="UP001154282"/>
    </source>
</evidence>
<gene>
    <name evidence="3" type="ORF">LITE_LOCUS36530</name>
</gene>
<dbReference type="GO" id="GO:0016787">
    <property type="term" value="F:hydrolase activity"/>
    <property type="evidence" value="ECO:0007669"/>
    <property type="project" value="InterPro"/>
</dbReference>
<proteinExistence type="inferred from homology"/>
<name>A0AAV0P292_9ROSI</name>
<sequence length="164" mass="18417">MAGDSCGENVSHHFVMKLKEDPGRAVRIRGVAMIHPYFCGKEPNGDEFRKAMVDNWWLFVCPSEKGCDGPLINPFVDEENGSGLAELGCERVIVVVAGNDILKDRGRLYYEKLVGSGRRGGKKKKSIWRRNGKITCSILSNPIVRRRRVFLSVWLPSLTIIRDG</sequence>
<reference evidence="3" key="1">
    <citation type="submission" date="2022-08" db="EMBL/GenBank/DDBJ databases">
        <authorList>
            <person name="Gutierrez-Valencia J."/>
        </authorList>
    </citation>
    <scope>NUCLEOTIDE SEQUENCE</scope>
</reference>
<protein>
    <recommendedName>
        <fullName evidence="2">Alpha/beta hydrolase fold-3 domain-containing protein</fullName>
    </recommendedName>
</protein>
<dbReference type="PANTHER" id="PTHR23024">
    <property type="entry name" value="ARYLACETAMIDE DEACETYLASE"/>
    <property type="match status" value="1"/>
</dbReference>
<dbReference type="Proteomes" id="UP001154282">
    <property type="component" value="Unassembled WGS sequence"/>
</dbReference>
<dbReference type="SUPFAM" id="SSF53474">
    <property type="entry name" value="alpha/beta-Hydrolases"/>
    <property type="match status" value="1"/>
</dbReference>
<accession>A0AAV0P292</accession>
<dbReference type="Pfam" id="PF07859">
    <property type="entry name" value="Abhydrolase_3"/>
    <property type="match status" value="1"/>
</dbReference>
<comment type="caution">
    <text evidence="3">The sequence shown here is derived from an EMBL/GenBank/DDBJ whole genome shotgun (WGS) entry which is preliminary data.</text>
</comment>
<dbReference type="InterPro" id="IPR050466">
    <property type="entry name" value="Carboxylest/Gibb_receptor"/>
</dbReference>
<comment type="similarity">
    <text evidence="1">Belongs to the 'GDXG' lipolytic enzyme family.</text>
</comment>
<dbReference type="PANTHER" id="PTHR23024:SF616">
    <property type="entry name" value="ALPHA_BETA HYDROLASE FOLD-3 DOMAIN-CONTAINING PROTEIN"/>
    <property type="match status" value="1"/>
</dbReference>
<evidence type="ECO:0000256" key="1">
    <source>
        <dbReference type="ARBA" id="ARBA00010515"/>
    </source>
</evidence>
<dbReference type="EMBL" id="CAMGYJ010000008">
    <property type="protein sequence ID" value="CAI0465247.1"/>
    <property type="molecule type" value="Genomic_DNA"/>
</dbReference>
<keyword evidence="4" id="KW-1185">Reference proteome</keyword>
<organism evidence="3 4">
    <name type="scientific">Linum tenue</name>
    <dbReference type="NCBI Taxonomy" id="586396"/>
    <lineage>
        <taxon>Eukaryota</taxon>
        <taxon>Viridiplantae</taxon>
        <taxon>Streptophyta</taxon>
        <taxon>Embryophyta</taxon>
        <taxon>Tracheophyta</taxon>
        <taxon>Spermatophyta</taxon>
        <taxon>Magnoliopsida</taxon>
        <taxon>eudicotyledons</taxon>
        <taxon>Gunneridae</taxon>
        <taxon>Pentapetalae</taxon>
        <taxon>rosids</taxon>
        <taxon>fabids</taxon>
        <taxon>Malpighiales</taxon>
        <taxon>Linaceae</taxon>
        <taxon>Linum</taxon>
    </lineage>
</organism>
<evidence type="ECO:0000313" key="3">
    <source>
        <dbReference type="EMBL" id="CAI0465247.1"/>
    </source>
</evidence>
<evidence type="ECO:0000259" key="2">
    <source>
        <dbReference type="Pfam" id="PF07859"/>
    </source>
</evidence>
<dbReference type="Gene3D" id="3.40.50.1820">
    <property type="entry name" value="alpha/beta hydrolase"/>
    <property type="match status" value="1"/>
</dbReference>
<dbReference type="InterPro" id="IPR013094">
    <property type="entry name" value="AB_hydrolase_3"/>
</dbReference>
<feature type="domain" description="Alpha/beta hydrolase fold-3" evidence="2">
    <location>
        <begin position="1"/>
        <end position="117"/>
    </location>
</feature>
<dbReference type="InterPro" id="IPR029058">
    <property type="entry name" value="AB_hydrolase_fold"/>
</dbReference>